<keyword evidence="2" id="KW-0479">Metal-binding</keyword>
<dbReference type="InterPro" id="IPR057670">
    <property type="entry name" value="SH3_retrovirus"/>
</dbReference>
<evidence type="ECO:0000256" key="6">
    <source>
        <dbReference type="ARBA" id="ARBA00049244"/>
    </source>
</evidence>
<feature type="compositionally biased region" description="Polar residues" evidence="7">
    <location>
        <begin position="270"/>
        <end position="284"/>
    </location>
</feature>
<dbReference type="InterPro" id="IPR036397">
    <property type="entry name" value="RNaseH_sf"/>
</dbReference>
<dbReference type="InterPro" id="IPR039537">
    <property type="entry name" value="Retrotran_Ty1/copia-like"/>
</dbReference>
<protein>
    <recommendedName>
        <fullName evidence="8">Integrase catalytic domain-containing protein</fullName>
    </recommendedName>
</protein>
<dbReference type="OrthoDB" id="3243429at2759"/>
<organism evidence="9 10">
    <name type="scientific">Puccinia coronata f. sp. avenae</name>
    <dbReference type="NCBI Taxonomy" id="200324"/>
    <lineage>
        <taxon>Eukaryota</taxon>
        <taxon>Fungi</taxon>
        <taxon>Dikarya</taxon>
        <taxon>Basidiomycota</taxon>
        <taxon>Pucciniomycotina</taxon>
        <taxon>Pucciniomycetes</taxon>
        <taxon>Pucciniales</taxon>
        <taxon>Pucciniaceae</taxon>
        <taxon>Puccinia</taxon>
    </lineage>
</organism>
<dbReference type="STRING" id="200324.A0A2N5W4H2"/>
<dbReference type="GO" id="GO:0003887">
    <property type="term" value="F:DNA-directed DNA polymerase activity"/>
    <property type="evidence" value="ECO:0007669"/>
    <property type="project" value="UniProtKB-EC"/>
</dbReference>
<dbReference type="SUPFAM" id="SSF53098">
    <property type="entry name" value="Ribonuclease H-like"/>
    <property type="match status" value="1"/>
</dbReference>
<dbReference type="GO" id="GO:0032196">
    <property type="term" value="P:transposition"/>
    <property type="evidence" value="ECO:0007669"/>
    <property type="project" value="UniProtKB-KW"/>
</dbReference>
<sequence length="581" mass="64903">MHRRAFKSQSCHTADKPGRLIHSNVGLYEEVSREGYKYYVNFVNDHSKFVSVFPMKSKSPVFNCFKLFGASFEKDKCFGIMSLRSDNGGEYTSNEFTKCILSEEGIAHEPGPPHSPELNGVAKQMNRTISNLVRCSLLTAKLPKNFWADALRHLMFTLNSIPCHTPAGFLSPNSILGLPAVDLTYLHSFGCLAWHKVPEANRRKLDVKGHSGILLSYIQDGNGYQVWDLQRRAVIKSWDVLFEDTQFPYVPSSPPQSDGQSDCRDPSPTLPATNDVNTPSNSGPAQLPPVELSDPIAPAPSSTLPALTGRTRLLEQPCSTGGRTDTVRPKREPTGRTDLSDRSRLVLCNRSQELIGQACPTRRQMLRSDSACPTTGRTRLFEHRSNCRVRPVNAGSATHSAPLAPTRVSTRTKKKPDCYGSWAKGAAVKPDIDTPKTWCQLLKSPTKQKWLKAADEEFSLLLGMGTWCLVPRPAKRKIIKSNWVFKVKRRADNSIQKLKARLVAMGFTQAHGIDYDKVFAPTLHQETFCLVCSILANKKWKARQVNFKTAFLNSRLAKPVYMEQPQGFKDSAHSNYVCEVH</sequence>
<dbReference type="Proteomes" id="UP000235388">
    <property type="component" value="Unassembled WGS sequence"/>
</dbReference>
<dbReference type="Pfam" id="PF25597">
    <property type="entry name" value="SH3_retrovirus"/>
    <property type="match status" value="1"/>
</dbReference>
<keyword evidence="3" id="KW-0378">Hydrolase</keyword>
<dbReference type="GO" id="GO:0005634">
    <property type="term" value="C:nucleus"/>
    <property type="evidence" value="ECO:0007669"/>
    <property type="project" value="UniProtKB-ARBA"/>
</dbReference>
<dbReference type="GO" id="GO:0016787">
    <property type="term" value="F:hydrolase activity"/>
    <property type="evidence" value="ECO:0007669"/>
    <property type="project" value="UniProtKB-KW"/>
</dbReference>
<evidence type="ECO:0000313" key="10">
    <source>
        <dbReference type="Proteomes" id="UP000235388"/>
    </source>
</evidence>
<accession>A0A2N5W4H2</accession>
<feature type="region of interest" description="Disordered" evidence="7">
    <location>
        <begin position="249"/>
        <end position="338"/>
    </location>
</feature>
<feature type="domain" description="Integrase catalytic" evidence="8">
    <location>
        <begin position="13"/>
        <end position="180"/>
    </location>
</feature>
<keyword evidence="1" id="KW-0815">Transposition</keyword>
<dbReference type="GO" id="GO:0046872">
    <property type="term" value="F:metal ion binding"/>
    <property type="evidence" value="ECO:0007669"/>
    <property type="project" value="UniProtKB-KW"/>
</dbReference>
<keyword evidence="10" id="KW-1185">Reference proteome</keyword>
<dbReference type="GO" id="GO:0003723">
    <property type="term" value="F:RNA binding"/>
    <property type="evidence" value="ECO:0007669"/>
    <property type="project" value="UniProtKB-KW"/>
</dbReference>
<evidence type="ECO:0000259" key="8">
    <source>
        <dbReference type="PROSITE" id="PS50994"/>
    </source>
</evidence>
<dbReference type="InterPro" id="IPR012337">
    <property type="entry name" value="RNaseH-like_sf"/>
</dbReference>
<evidence type="ECO:0000313" key="9">
    <source>
        <dbReference type="EMBL" id="PLW57143.1"/>
    </source>
</evidence>
<comment type="catalytic activity">
    <reaction evidence="6">
        <text>DNA(n) + a 2'-deoxyribonucleoside 5'-triphosphate = DNA(n+1) + diphosphate</text>
        <dbReference type="Rhea" id="RHEA:22508"/>
        <dbReference type="Rhea" id="RHEA-COMP:17339"/>
        <dbReference type="Rhea" id="RHEA-COMP:17340"/>
        <dbReference type="ChEBI" id="CHEBI:33019"/>
        <dbReference type="ChEBI" id="CHEBI:61560"/>
        <dbReference type="ChEBI" id="CHEBI:173112"/>
        <dbReference type="EC" id="2.7.7.7"/>
    </reaction>
</comment>
<comment type="caution">
    <text evidence="9">The sequence shown here is derived from an EMBL/GenBank/DDBJ whole genome shotgun (WGS) entry which is preliminary data.</text>
</comment>
<dbReference type="AlphaFoldDB" id="A0A2N5W4H2"/>
<gene>
    <name evidence="9" type="ORF">PCANC_01882</name>
</gene>
<evidence type="ECO:0000256" key="3">
    <source>
        <dbReference type="ARBA" id="ARBA00022801"/>
    </source>
</evidence>
<dbReference type="GO" id="GO:0015074">
    <property type="term" value="P:DNA integration"/>
    <property type="evidence" value="ECO:0007669"/>
    <property type="project" value="InterPro"/>
</dbReference>
<evidence type="ECO:0000256" key="1">
    <source>
        <dbReference type="ARBA" id="ARBA00022578"/>
    </source>
</evidence>
<dbReference type="InterPro" id="IPR001584">
    <property type="entry name" value="Integrase_cat-core"/>
</dbReference>
<dbReference type="EMBL" id="PGCJ01000014">
    <property type="protein sequence ID" value="PLW57143.1"/>
    <property type="molecule type" value="Genomic_DNA"/>
</dbReference>
<dbReference type="PANTHER" id="PTHR42648">
    <property type="entry name" value="TRANSPOSASE, PUTATIVE-RELATED"/>
    <property type="match status" value="1"/>
</dbReference>
<evidence type="ECO:0000256" key="7">
    <source>
        <dbReference type="SAM" id="MobiDB-lite"/>
    </source>
</evidence>
<evidence type="ECO:0000256" key="2">
    <source>
        <dbReference type="ARBA" id="ARBA00022723"/>
    </source>
</evidence>
<evidence type="ECO:0000256" key="5">
    <source>
        <dbReference type="ARBA" id="ARBA00048173"/>
    </source>
</evidence>
<reference evidence="9 10" key="1">
    <citation type="submission" date="2017-11" db="EMBL/GenBank/DDBJ databases">
        <title>De novo assembly and phasing of dikaryotic genomes from two isolates of Puccinia coronata f. sp. avenae, the causal agent of oat crown rust.</title>
        <authorList>
            <person name="Miller M.E."/>
            <person name="Zhang Y."/>
            <person name="Omidvar V."/>
            <person name="Sperschneider J."/>
            <person name="Schwessinger B."/>
            <person name="Raley C."/>
            <person name="Palmer J.M."/>
            <person name="Garnica D."/>
            <person name="Upadhyaya N."/>
            <person name="Rathjen J."/>
            <person name="Taylor J.M."/>
            <person name="Park R.F."/>
            <person name="Dodds P.N."/>
            <person name="Hirsch C.D."/>
            <person name="Kianian S.F."/>
            <person name="Figueroa M."/>
        </authorList>
    </citation>
    <scope>NUCLEOTIDE SEQUENCE [LARGE SCALE GENOMIC DNA]</scope>
    <source>
        <strain evidence="9">12NC29</strain>
    </source>
</reference>
<dbReference type="PANTHER" id="PTHR42648:SF24">
    <property type="entry name" value="INTEGRASE CATALYTIC DOMAIN-CONTAINING PROTEIN"/>
    <property type="match status" value="1"/>
</dbReference>
<dbReference type="Gene3D" id="3.30.420.10">
    <property type="entry name" value="Ribonuclease H-like superfamily/Ribonuclease H"/>
    <property type="match status" value="1"/>
</dbReference>
<feature type="compositionally biased region" description="Basic and acidic residues" evidence="7">
    <location>
        <begin position="325"/>
        <end position="338"/>
    </location>
</feature>
<proteinExistence type="predicted"/>
<dbReference type="Pfam" id="PF07727">
    <property type="entry name" value="RVT_2"/>
    <property type="match status" value="1"/>
</dbReference>
<dbReference type="InterPro" id="IPR013103">
    <property type="entry name" value="RVT_2"/>
</dbReference>
<name>A0A2N5W4H2_9BASI</name>
<evidence type="ECO:0000256" key="4">
    <source>
        <dbReference type="ARBA" id="ARBA00022884"/>
    </source>
</evidence>
<comment type="catalytic activity">
    <reaction evidence="5">
        <text>DNA(n) + a 2'-deoxyribonucleoside 5'-triphosphate = DNA(n+1) + diphosphate</text>
        <dbReference type="Rhea" id="RHEA:22508"/>
        <dbReference type="Rhea" id="RHEA-COMP:17339"/>
        <dbReference type="Rhea" id="RHEA-COMP:17340"/>
        <dbReference type="ChEBI" id="CHEBI:33019"/>
        <dbReference type="ChEBI" id="CHEBI:61560"/>
        <dbReference type="ChEBI" id="CHEBI:173112"/>
        <dbReference type="EC" id="2.7.7.49"/>
    </reaction>
</comment>
<dbReference type="PROSITE" id="PS50994">
    <property type="entry name" value="INTEGRASE"/>
    <property type="match status" value="1"/>
</dbReference>
<dbReference type="GO" id="GO:0003964">
    <property type="term" value="F:RNA-directed DNA polymerase activity"/>
    <property type="evidence" value="ECO:0007669"/>
    <property type="project" value="UniProtKB-EC"/>
</dbReference>
<keyword evidence="4" id="KW-0694">RNA-binding</keyword>